<keyword evidence="6" id="KW-0326">Glycosidase</keyword>
<sequence precursor="true">MRVFLVALAVALQVGSVMAAPKSDNPSDEQQPDKIVEYKVIDGVKLKLHVFNPANHQVTDKRPAIVFFFGGGWNGGTVKQFFPQSEYLASRGMVAICADYRVKSRHKTTPQECVKDGKSAIRWTRAHANELGIDPDRIVASGGSAGGHVAAAAALTDGFNETGEDTSISCLPNALVLYNAVFDNSETGYGYYRVKDYWQEISPLHNIDEEAPPTLVLLGTKDDLIPVATAEEYKKRMEAAGVRCDLRLYEGARHGFFNQSKPETKYQETLIETDRFLSSLGYLERQFPSMKVAKDLSDDRDARMAWWREAKFGMFVHWGVYSVVGGEYKGQKLPNSAEWMMNRGKIPIAEYKKYADQFNPTKFDADEFVNMAKNAGMKYIVITAKHHDGFSMFGSQATDYNVVDATPFKRDIMKELSEACQKQGIRLGFYYSQAQDWHHPGGMGNNWDKTLERVSNDQYVREKAYPEAKQLLTEYGPISIFWWDTPRKMSKEALDSLYSTRFLQPGLITNDRLGEGYPGDHKTFERKIPPVGPTAQDWEVCMPISGSWGYKRGDNNFKSVQTLIRNLADIASKGGNYLLNVSPTGEGTLLPQAVERLEAIGAWMKINNESIYGTTASPFGKLEWGRCTKKTAGDETILYLHVFDWPDSDELLVPGLKSTVQEAFLLADKNPLKTRLTEAGVLVSLPSNAPDENDSVIVLKVQGALDIDSDSSLEQQDGSLVLTAETAFLHNNEGSRDIQVQGAEGTPNIGYWTDAHAWVEWSVKFDQPGTYEVSAEMAIEKAKSSFRIGLPEKQVTVEVTSTGGYGSYTEKFLGTIKIEQAGTYSLQIIPEADSWQPINLRKLRLKLK</sequence>
<keyword evidence="4 7" id="KW-0732">Signal</keyword>
<dbReference type="Gene3D" id="2.60.40.1180">
    <property type="entry name" value="Golgi alpha-mannosidase II"/>
    <property type="match status" value="1"/>
</dbReference>
<gene>
    <name evidence="12" type="primary">nlhH_4</name>
    <name evidence="12" type="ORF">HG15A2_42360</name>
</gene>
<dbReference type="InterPro" id="IPR017853">
    <property type="entry name" value="GH"/>
</dbReference>
<dbReference type="GO" id="GO:0004560">
    <property type="term" value="F:alpha-L-fucosidase activity"/>
    <property type="evidence" value="ECO:0007669"/>
    <property type="project" value="InterPro"/>
</dbReference>
<dbReference type="SUPFAM" id="SSF49785">
    <property type="entry name" value="Galactose-binding domain-like"/>
    <property type="match status" value="1"/>
</dbReference>
<dbReference type="EC" id="3.2.1.51" evidence="3"/>
<evidence type="ECO:0000256" key="5">
    <source>
        <dbReference type="ARBA" id="ARBA00022801"/>
    </source>
</evidence>
<evidence type="ECO:0000256" key="3">
    <source>
        <dbReference type="ARBA" id="ARBA00012662"/>
    </source>
</evidence>
<feature type="chain" id="PRO_5021755983" description="alpha-L-fucosidase" evidence="7">
    <location>
        <begin position="20"/>
        <end position="848"/>
    </location>
</feature>
<dbReference type="Pfam" id="PF01738">
    <property type="entry name" value="DLH"/>
    <property type="match status" value="1"/>
</dbReference>
<keyword evidence="5 12" id="KW-0378">Hydrolase</keyword>
<dbReference type="PRINTS" id="PR00741">
    <property type="entry name" value="GLHYDRLASE29"/>
</dbReference>
<dbReference type="InterPro" id="IPR002925">
    <property type="entry name" value="Dienelactn_hydro"/>
</dbReference>
<dbReference type="GO" id="GO:0016139">
    <property type="term" value="P:glycoside catabolic process"/>
    <property type="evidence" value="ECO:0007669"/>
    <property type="project" value="TreeGrafter"/>
</dbReference>
<feature type="signal peptide" evidence="7">
    <location>
        <begin position="1"/>
        <end position="19"/>
    </location>
</feature>
<dbReference type="Pfam" id="PF16871">
    <property type="entry name" value="DUF5077"/>
    <property type="match status" value="1"/>
</dbReference>
<comment type="similarity">
    <text evidence="2">Belongs to the glycosyl hydrolase 29 family.</text>
</comment>
<protein>
    <recommendedName>
        <fullName evidence="3">alpha-L-fucosidase</fullName>
        <ecNumber evidence="3">3.2.1.51</ecNumber>
    </recommendedName>
</protein>
<dbReference type="InterPro" id="IPR000933">
    <property type="entry name" value="Glyco_hydro_29"/>
</dbReference>
<dbReference type="InterPro" id="IPR031712">
    <property type="entry name" value="DUF5077"/>
</dbReference>
<dbReference type="GO" id="GO:0106435">
    <property type="term" value="F:carboxylesterase activity"/>
    <property type="evidence" value="ECO:0007669"/>
    <property type="project" value="UniProtKB-EC"/>
</dbReference>
<dbReference type="GO" id="GO:0005764">
    <property type="term" value="C:lysosome"/>
    <property type="evidence" value="ECO:0007669"/>
    <property type="project" value="TreeGrafter"/>
</dbReference>
<dbReference type="Pfam" id="PF20434">
    <property type="entry name" value="BD-FAE"/>
    <property type="match status" value="1"/>
</dbReference>
<feature type="domain" description="DUF5077" evidence="10">
    <location>
        <begin position="748"/>
        <end position="828"/>
    </location>
</feature>
<dbReference type="KEGG" id="amob:HG15A2_42360"/>
<dbReference type="Gene3D" id="3.20.20.80">
    <property type="entry name" value="Glycosidases"/>
    <property type="match status" value="1"/>
</dbReference>
<evidence type="ECO:0000256" key="7">
    <source>
        <dbReference type="SAM" id="SignalP"/>
    </source>
</evidence>
<evidence type="ECO:0000259" key="9">
    <source>
        <dbReference type="Pfam" id="PF01738"/>
    </source>
</evidence>
<evidence type="ECO:0000259" key="8">
    <source>
        <dbReference type="Pfam" id="PF01120"/>
    </source>
</evidence>
<dbReference type="InterPro" id="IPR049492">
    <property type="entry name" value="BD-FAE-like_dom"/>
</dbReference>
<organism evidence="12 13">
    <name type="scientific">Adhaeretor mobilis</name>
    <dbReference type="NCBI Taxonomy" id="1930276"/>
    <lineage>
        <taxon>Bacteria</taxon>
        <taxon>Pseudomonadati</taxon>
        <taxon>Planctomycetota</taxon>
        <taxon>Planctomycetia</taxon>
        <taxon>Pirellulales</taxon>
        <taxon>Lacipirellulaceae</taxon>
        <taxon>Adhaeretor</taxon>
    </lineage>
</organism>
<proteinExistence type="inferred from homology"/>
<dbReference type="PANTHER" id="PTHR10030">
    <property type="entry name" value="ALPHA-L-FUCOSIDASE"/>
    <property type="match status" value="1"/>
</dbReference>
<dbReference type="PANTHER" id="PTHR10030:SF37">
    <property type="entry name" value="ALPHA-L-FUCOSIDASE-RELATED"/>
    <property type="match status" value="1"/>
</dbReference>
<keyword evidence="13" id="KW-1185">Reference proteome</keyword>
<evidence type="ECO:0000259" key="10">
    <source>
        <dbReference type="Pfam" id="PF16871"/>
    </source>
</evidence>
<dbReference type="Gene3D" id="3.40.50.1820">
    <property type="entry name" value="alpha/beta hydrolase"/>
    <property type="match status" value="1"/>
</dbReference>
<dbReference type="EMBL" id="CP036263">
    <property type="protein sequence ID" value="QDT00894.1"/>
    <property type="molecule type" value="Genomic_DNA"/>
</dbReference>
<dbReference type="Pfam" id="PF01120">
    <property type="entry name" value="Alpha_L_fucos"/>
    <property type="match status" value="1"/>
</dbReference>
<dbReference type="AlphaFoldDB" id="A0A517N185"/>
<feature type="domain" description="BD-FAE-like" evidence="11">
    <location>
        <begin position="51"/>
        <end position="161"/>
    </location>
</feature>
<feature type="domain" description="Glycoside hydrolase family 29 N-terminal" evidence="8">
    <location>
        <begin position="298"/>
        <end position="609"/>
    </location>
</feature>
<dbReference type="SUPFAM" id="SSF51445">
    <property type="entry name" value="(Trans)glycosidases"/>
    <property type="match status" value="1"/>
</dbReference>
<dbReference type="InterPro" id="IPR057739">
    <property type="entry name" value="Glyco_hydro_29_N"/>
</dbReference>
<evidence type="ECO:0000256" key="1">
    <source>
        <dbReference type="ARBA" id="ARBA00004071"/>
    </source>
</evidence>
<feature type="domain" description="Dienelactone hydrolase" evidence="9">
    <location>
        <begin position="199"/>
        <end position="268"/>
    </location>
</feature>
<dbReference type="SMART" id="SM00812">
    <property type="entry name" value="Alpha_L_fucos"/>
    <property type="match status" value="1"/>
</dbReference>
<reference evidence="12 13" key="1">
    <citation type="submission" date="2019-02" db="EMBL/GenBank/DDBJ databases">
        <title>Deep-cultivation of Planctomycetes and their phenomic and genomic characterization uncovers novel biology.</title>
        <authorList>
            <person name="Wiegand S."/>
            <person name="Jogler M."/>
            <person name="Boedeker C."/>
            <person name="Pinto D."/>
            <person name="Vollmers J."/>
            <person name="Rivas-Marin E."/>
            <person name="Kohn T."/>
            <person name="Peeters S.H."/>
            <person name="Heuer A."/>
            <person name="Rast P."/>
            <person name="Oberbeckmann S."/>
            <person name="Bunk B."/>
            <person name="Jeske O."/>
            <person name="Meyerdierks A."/>
            <person name="Storesund J.E."/>
            <person name="Kallscheuer N."/>
            <person name="Luecker S."/>
            <person name="Lage O.M."/>
            <person name="Pohl T."/>
            <person name="Merkel B.J."/>
            <person name="Hornburger P."/>
            <person name="Mueller R.-W."/>
            <person name="Bruemmer F."/>
            <person name="Labrenz M."/>
            <person name="Spormann A.M."/>
            <person name="Op den Camp H."/>
            <person name="Overmann J."/>
            <person name="Amann R."/>
            <person name="Jetten M.S.M."/>
            <person name="Mascher T."/>
            <person name="Medema M.H."/>
            <person name="Devos D.P."/>
            <person name="Kaster A.-K."/>
            <person name="Ovreas L."/>
            <person name="Rohde M."/>
            <person name="Galperin M.Y."/>
            <person name="Jogler C."/>
        </authorList>
    </citation>
    <scope>NUCLEOTIDE SEQUENCE [LARGE SCALE GENOMIC DNA]</scope>
    <source>
        <strain evidence="12 13">HG15A2</strain>
    </source>
</reference>
<evidence type="ECO:0000256" key="6">
    <source>
        <dbReference type="ARBA" id="ARBA00023295"/>
    </source>
</evidence>
<evidence type="ECO:0000259" key="11">
    <source>
        <dbReference type="Pfam" id="PF20434"/>
    </source>
</evidence>
<dbReference type="Gene3D" id="2.60.120.260">
    <property type="entry name" value="Galactose-binding domain-like"/>
    <property type="match status" value="1"/>
</dbReference>
<dbReference type="GO" id="GO:0006004">
    <property type="term" value="P:fucose metabolic process"/>
    <property type="evidence" value="ECO:0007669"/>
    <property type="project" value="InterPro"/>
</dbReference>
<dbReference type="InterPro" id="IPR008979">
    <property type="entry name" value="Galactose-bd-like_sf"/>
</dbReference>
<dbReference type="InterPro" id="IPR029058">
    <property type="entry name" value="AB_hydrolase_fold"/>
</dbReference>
<evidence type="ECO:0000313" key="13">
    <source>
        <dbReference type="Proteomes" id="UP000319852"/>
    </source>
</evidence>
<dbReference type="InterPro" id="IPR013780">
    <property type="entry name" value="Glyco_hydro_b"/>
</dbReference>
<evidence type="ECO:0000256" key="2">
    <source>
        <dbReference type="ARBA" id="ARBA00007951"/>
    </source>
</evidence>
<comment type="function">
    <text evidence="1">Alpha-L-fucosidase is responsible for hydrolyzing the alpha-1,6-linked fucose joined to the reducing-end N-acetylglucosamine of the carbohydrate moieties of glycoproteins.</text>
</comment>
<accession>A0A517N185</accession>
<evidence type="ECO:0000256" key="4">
    <source>
        <dbReference type="ARBA" id="ARBA00022729"/>
    </source>
</evidence>
<dbReference type="SUPFAM" id="SSF53474">
    <property type="entry name" value="alpha/beta-Hydrolases"/>
    <property type="match status" value="1"/>
</dbReference>
<dbReference type="InterPro" id="IPR016286">
    <property type="entry name" value="FUC_metazoa-typ"/>
</dbReference>
<evidence type="ECO:0000313" key="12">
    <source>
        <dbReference type="EMBL" id="QDT00894.1"/>
    </source>
</evidence>
<dbReference type="Proteomes" id="UP000319852">
    <property type="component" value="Chromosome"/>
</dbReference>
<name>A0A517N185_9BACT</name>